<dbReference type="Proteomes" id="UP000282388">
    <property type="component" value="Unassembled WGS sequence"/>
</dbReference>
<proteinExistence type="predicted"/>
<dbReference type="AlphaFoldDB" id="A0A3A8E6Q4"/>
<evidence type="ECO:0000313" key="2">
    <source>
        <dbReference type="Proteomes" id="UP000282388"/>
    </source>
</evidence>
<name>A0A3A8E6Q4_9GAMM</name>
<protein>
    <submittedName>
        <fullName evidence="1">Uncharacterized protein</fullName>
    </submittedName>
</protein>
<keyword evidence="2" id="KW-1185">Reference proteome</keyword>
<gene>
    <name evidence="1" type="ORF">D7V32_13435</name>
</gene>
<organism evidence="1 2">
    <name type="scientific">Acinetobacter tianfuensis</name>
    <dbReference type="NCBI Taxonomy" id="2419603"/>
    <lineage>
        <taxon>Bacteria</taxon>
        <taxon>Pseudomonadati</taxon>
        <taxon>Pseudomonadota</taxon>
        <taxon>Gammaproteobacteria</taxon>
        <taxon>Moraxellales</taxon>
        <taxon>Moraxellaceae</taxon>
        <taxon>Acinetobacter</taxon>
    </lineage>
</organism>
<accession>A0A3A8E6Q4</accession>
<sequence length="161" mass="18951">MSEKFEFDIQESLDTIKRILQIAEKYEEHSNFNGLLSKNLLALKPIISTSSYISKLNNGLITCRNYHGLELVRAWDGGLSGFAQDDDIIRLHRLALFLVIYLREQIFRGNYRLDQGNNFYFLNEIVRRNRDEFVEKSSWCLDLFDDLPTLIMQEEFHSDHA</sequence>
<evidence type="ECO:0000313" key="1">
    <source>
        <dbReference type="EMBL" id="RKG29849.1"/>
    </source>
</evidence>
<comment type="caution">
    <text evidence="1">The sequence shown here is derived from an EMBL/GenBank/DDBJ whole genome shotgun (WGS) entry which is preliminary data.</text>
</comment>
<dbReference type="EMBL" id="RAXV01000032">
    <property type="protein sequence ID" value="RKG29849.1"/>
    <property type="molecule type" value="Genomic_DNA"/>
</dbReference>
<reference evidence="1 2" key="1">
    <citation type="submission" date="2018-09" db="EMBL/GenBank/DDBJ databases">
        <title>The draft genome of Acinetobacter spp. strains.</title>
        <authorList>
            <person name="Qin J."/>
            <person name="Feng Y."/>
            <person name="Zong Z."/>
        </authorList>
    </citation>
    <scope>NUCLEOTIDE SEQUENCE [LARGE SCALE GENOMIC DNA]</scope>
    <source>
        <strain evidence="1 2">WCHAc060012</strain>
    </source>
</reference>
<feature type="non-terminal residue" evidence="1">
    <location>
        <position position="161"/>
    </location>
</feature>